<proteinExistence type="predicted"/>
<dbReference type="EMBL" id="BART01022344">
    <property type="protein sequence ID" value="GAG95212.1"/>
    <property type="molecule type" value="Genomic_DNA"/>
</dbReference>
<dbReference type="SUPFAM" id="SSF51658">
    <property type="entry name" value="Xylose isomerase-like"/>
    <property type="match status" value="1"/>
</dbReference>
<comment type="caution">
    <text evidence="1">The sequence shown here is derived from an EMBL/GenBank/DDBJ whole genome shotgun (WGS) entry which is preliminary data.</text>
</comment>
<evidence type="ECO:0000313" key="1">
    <source>
        <dbReference type="EMBL" id="GAG95212.1"/>
    </source>
</evidence>
<name>X1CQH4_9ZZZZ</name>
<gene>
    <name evidence="1" type="ORF">S01H4_40923</name>
</gene>
<sequence length="56" mass="6177">TPVGKGVVNIPGIIEVLEKENYQGLYAIEIDYMDPVFGDDTDKAVSDSVDYLKTLK</sequence>
<reference evidence="1" key="1">
    <citation type="journal article" date="2014" name="Front. Microbiol.">
        <title>High frequency of phylogenetically diverse reductive dehalogenase-homologous genes in deep subseafloor sedimentary metagenomes.</title>
        <authorList>
            <person name="Kawai M."/>
            <person name="Futagami T."/>
            <person name="Toyoda A."/>
            <person name="Takaki Y."/>
            <person name="Nishi S."/>
            <person name="Hori S."/>
            <person name="Arai W."/>
            <person name="Tsubouchi T."/>
            <person name="Morono Y."/>
            <person name="Uchiyama I."/>
            <person name="Ito T."/>
            <person name="Fujiyama A."/>
            <person name="Inagaki F."/>
            <person name="Takami H."/>
        </authorList>
    </citation>
    <scope>NUCLEOTIDE SEQUENCE</scope>
    <source>
        <strain evidence="1">Expedition CK06-06</strain>
    </source>
</reference>
<dbReference type="AlphaFoldDB" id="X1CQH4"/>
<evidence type="ECO:0008006" key="2">
    <source>
        <dbReference type="Google" id="ProtNLM"/>
    </source>
</evidence>
<dbReference type="Gene3D" id="3.20.20.150">
    <property type="entry name" value="Divalent-metal-dependent TIM barrel enzymes"/>
    <property type="match status" value="1"/>
</dbReference>
<protein>
    <recommendedName>
        <fullName evidence="2">Xylose isomerase-like TIM barrel domain-containing protein</fullName>
    </recommendedName>
</protein>
<dbReference type="InterPro" id="IPR036237">
    <property type="entry name" value="Xyl_isomerase-like_sf"/>
</dbReference>
<feature type="non-terminal residue" evidence="1">
    <location>
        <position position="1"/>
    </location>
</feature>
<organism evidence="1">
    <name type="scientific">marine sediment metagenome</name>
    <dbReference type="NCBI Taxonomy" id="412755"/>
    <lineage>
        <taxon>unclassified sequences</taxon>
        <taxon>metagenomes</taxon>
        <taxon>ecological metagenomes</taxon>
    </lineage>
</organism>
<accession>X1CQH4</accession>